<feature type="active site" description="Proton donor; for dehydratase activity" evidence="4">
    <location>
        <position position="388"/>
    </location>
</feature>
<keyword evidence="7" id="KW-1185">Reference proteome</keyword>
<dbReference type="Gene3D" id="3.30.70.3290">
    <property type="match status" value="1"/>
</dbReference>
<dbReference type="PROSITE" id="PS52019">
    <property type="entry name" value="PKS_MFAS_DH"/>
    <property type="match status" value="1"/>
</dbReference>
<dbReference type="Pfam" id="PF14765">
    <property type="entry name" value="PS-DH"/>
    <property type="match status" value="1"/>
</dbReference>
<dbReference type="SUPFAM" id="SSF52151">
    <property type="entry name" value="FabD/lysophospholipase-like"/>
    <property type="match status" value="1"/>
</dbReference>
<evidence type="ECO:0000313" key="6">
    <source>
        <dbReference type="EMBL" id="MFC4470359.1"/>
    </source>
</evidence>
<dbReference type="PANTHER" id="PTHR43775:SF51">
    <property type="entry name" value="INACTIVE PHENOLPHTHIOCEROL SYNTHESIS POLYKETIDE SYNTHASE TYPE I PKS1-RELATED"/>
    <property type="match status" value="1"/>
</dbReference>
<dbReference type="InterPro" id="IPR036291">
    <property type="entry name" value="NAD(P)-bd_dom_sf"/>
</dbReference>
<dbReference type="Pfam" id="PF21089">
    <property type="entry name" value="PKS_DH_N"/>
    <property type="match status" value="1"/>
</dbReference>
<evidence type="ECO:0000259" key="5">
    <source>
        <dbReference type="PROSITE" id="PS52019"/>
    </source>
</evidence>
<feature type="active site" description="Proton acceptor; for dehydratase activity" evidence="4">
    <location>
        <position position="223"/>
    </location>
</feature>
<dbReference type="InterPro" id="IPR042104">
    <property type="entry name" value="PKS_dehydratase_sf"/>
</dbReference>
<dbReference type="PANTHER" id="PTHR43775">
    <property type="entry name" value="FATTY ACID SYNTHASE"/>
    <property type="match status" value="1"/>
</dbReference>
<comment type="caution">
    <text evidence="6">The sequence shown here is derived from an EMBL/GenBank/DDBJ whole genome shotgun (WGS) entry which is preliminary data.</text>
</comment>
<dbReference type="Pfam" id="PF00698">
    <property type="entry name" value="Acyl_transf_1"/>
    <property type="match status" value="1"/>
</dbReference>
<dbReference type="InterPro" id="IPR001227">
    <property type="entry name" value="Ac_transferase_dom_sf"/>
</dbReference>
<dbReference type="InterPro" id="IPR014043">
    <property type="entry name" value="Acyl_transferase_dom"/>
</dbReference>
<dbReference type="RefSeq" id="WP_386350908.1">
    <property type="nucleotide sequence ID" value="NZ_JBHSFG010000079.1"/>
</dbReference>
<protein>
    <submittedName>
        <fullName evidence="6">Polyketide synthase dehydratase domain-containing protein</fullName>
    </submittedName>
</protein>
<dbReference type="EMBL" id="JBHSFG010000079">
    <property type="protein sequence ID" value="MFC4470359.1"/>
    <property type="molecule type" value="Genomic_DNA"/>
</dbReference>
<reference evidence="7" key="1">
    <citation type="journal article" date="2019" name="Int. J. Syst. Evol. Microbiol.">
        <title>The Global Catalogue of Microorganisms (GCM) 10K type strain sequencing project: providing services to taxonomists for standard genome sequencing and annotation.</title>
        <authorList>
            <consortium name="The Broad Institute Genomics Platform"/>
            <consortium name="The Broad Institute Genome Sequencing Center for Infectious Disease"/>
            <person name="Wu L."/>
            <person name="Ma J."/>
        </authorList>
    </citation>
    <scope>NUCLEOTIDE SEQUENCE [LARGE SCALE GENOMIC DNA]</scope>
    <source>
        <strain evidence="7">DT43</strain>
    </source>
</reference>
<dbReference type="InterPro" id="IPR049552">
    <property type="entry name" value="PKS_DH_N"/>
</dbReference>
<dbReference type="Gene3D" id="3.10.129.110">
    <property type="entry name" value="Polyketide synthase dehydratase"/>
    <property type="match status" value="1"/>
</dbReference>
<dbReference type="InterPro" id="IPR050091">
    <property type="entry name" value="PKS_NRPS_Biosynth_Enz"/>
</dbReference>
<feature type="region of interest" description="N-terminal hotdog fold" evidence="4">
    <location>
        <begin position="191"/>
        <end position="316"/>
    </location>
</feature>
<feature type="non-terminal residue" evidence="6">
    <location>
        <position position="1"/>
    </location>
</feature>
<dbReference type="SMART" id="SM00826">
    <property type="entry name" value="PKS_DH"/>
    <property type="match status" value="1"/>
</dbReference>
<dbReference type="InterPro" id="IPR049900">
    <property type="entry name" value="PKS_mFAS_DH"/>
</dbReference>
<keyword evidence="2" id="KW-0808">Transferase</keyword>
<gene>
    <name evidence="6" type="ORF">ACFPH6_38670</name>
</gene>
<evidence type="ECO:0000256" key="3">
    <source>
        <dbReference type="ARBA" id="ARBA00023268"/>
    </source>
</evidence>
<feature type="domain" description="PKS/mFAS DH" evidence="5">
    <location>
        <begin position="191"/>
        <end position="464"/>
    </location>
</feature>
<dbReference type="InterPro" id="IPR016035">
    <property type="entry name" value="Acyl_Trfase/lysoPLipase"/>
</dbReference>
<accession>A0ABV8YYM3</accession>
<dbReference type="InterPro" id="IPR049551">
    <property type="entry name" value="PKS_DH_C"/>
</dbReference>
<dbReference type="Gene3D" id="3.40.366.10">
    <property type="entry name" value="Malonyl-Coenzyme A Acyl Carrier Protein, domain 2"/>
    <property type="match status" value="1"/>
</dbReference>
<dbReference type="SUPFAM" id="SSF51735">
    <property type="entry name" value="NAD(P)-binding Rossmann-fold domains"/>
    <property type="match status" value="1"/>
</dbReference>
<evidence type="ECO:0000256" key="4">
    <source>
        <dbReference type="PROSITE-ProRule" id="PRU01363"/>
    </source>
</evidence>
<evidence type="ECO:0000256" key="2">
    <source>
        <dbReference type="ARBA" id="ARBA00022679"/>
    </source>
</evidence>
<feature type="non-terminal residue" evidence="6">
    <location>
        <position position="664"/>
    </location>
</feature>
<keyword evidence="3" id="KW-0511">Multifunctional enzyme</keyword>
<organism evidence="6 7">
    <name type="scientific">Streptomyces xiangluensis</name>
    <dbReference type="NCBI Taxonomy" id="2665720"/>
    <lineage>
        <taxon>Bacteria</taxon>
        <taxon>Bacillati</taxon>
        <taxon>Actinomycetota</taxon>
        <taxon>Actinomycetes</taxon>
        <taxon>Kitasatosporales</taxon>
        <taxon>Streptomycetaceae</taxon>
        <taxon>Streptomyces</taxon>
    </lineage>
</organism>
<dbReference type="InterPro" id="IPR020807">
    <property type="entry name" value="PKS_DH"/>
</dbReference>
<sequence length="664" mass="68781">AALPDRRTTRLRVSHAFHSPLMDPMLADFAQALSGITFHPPRIPLVSNLTGALVAPDTAEYWVRHVRETVRFADGIRTLTDHGVTRFLEIGPDGVLSALVQQSVADETLVVPVLRRDRPEESAALAALAQLFTVGVSVDWSALFSGTGARLVDVPTYPFQHHNYWPVGGYITGIGTGSGDVRAAGLAAADHPLLRAAVSLADSDDVVLSGRLSLATHPWLADHVVFGRVVVPGTAFVELAVRAGDEVGFGTLDDLTVSTPLVVPDTGAVQIQVRVAETDDAGRRAVTVYARPDDAAGDAPWTQHAAGVLSDEALRSEWTGAAQWPPAGAEAVETGELYDDLADAGLTYGPLFQGLRGVWRRGAEVFAEVALPAGTDAGGFGLHPALLDATLHAVAAAGGTGDPALPFSWEGVSLLASGATEVRARLVRRDDRDAVAVDLADADGRPVARVAALVVRPVTSEQLGGASAAADGALFRVDWTEIPETSAELPAVALVGADETLGGVVRDAVADVQSYADLDELAADVEGPVPGLVVAEVRAVGDTVAEDVDGRTHAVVARVLALVQAWVAEERFRGARLVVLTRGSAVVSAAVHGFVRSAAAEYPGRFAALDATDAGPDQLGAALRALAADEVDVAVRGDVVVAPRLVRAGGPGSVGVGVEWAGPG</sequence>
<name>A0ABV8YYM3_9ACTN</name>
<evidence type="ECO:0000313" key="7">
    <source>
        <dbReference type="Proteomes" id="UP001596012"/>
    </source>
</evidence>
<dbReference type="Gene3D" id="3.40.50.11460">
    <property type="match status" value="1"/>
</dbReference>
<proteinExistence type="predicted"/>
<dbReference type="SMART" id="SM00827">
    <property type="entry name" value="PKS_AT"/>
    <property type="match status" value="1"/>
</dbReference>
<comment type="pathway">
    <text evidence="1">Antibiotic biosynthesis.</text>
</comment>
<feature type="region of interest" description="C-terminal hotdog fold" evidence="4">
    <location>
        <begin position="329"/>
        <end position="464"/>
    </location>
</feature>
<dbReference type="Proteomes" id="UP001596012">
    <property type="component" value="Unassembled WGS sequence"/>
</dbReference>
<evidence type="ECO:0000256" key="1">
    <source>
        <dbReference type="ARBA" id="ARBA00004792"/>
    </source>
</evidence>